<reference evidence="1" key="3">
    <citation type="submission" date="2020-06" db="EMBL/GenBank/DDBJ databases">
        <title>Helianthus annuus Genome sequencing and assembly Release 2.</title>
        <authorList>
            <person name="Gouzy J."/>
            <person name="Langlade N."/>
            <person name="Munos S."/>
        </authorList>
    </citation>
    <scope>NUCLEOTIDE SEQUENCE</scope>
    <source>
        <tissue evidence="1">Leaves</tissue>
    </source>
</reference>
<reference evidence="2" key="2">
    <citation type="submission" date="2017-02" db="EMBL/GenBank/DDBJ databases">
        <title>Sunflower complete genome.</title>
        <authorList>
            <person name="Langlade N."/>
            <person name="Munos S."/>
        </authorList>
    </citation>
    <scope>NUCLEOTIDE SEQUENCE [LARGE SCALE GENOMIC DNA]</scope>
    <source>
        <tissue evidence="2">Leaves</tissue>
    </source>
</reference>
<sequence>MVFCAVYSCTISFMVVLTFGCTWSYSHRLCPCFIKVMETHKGGTRIYFRRLGFHCELDDDGDFRFSGG</sequence>
<dbReference type="Proteomes" id="UP000215914">
    <property type="component" value="Chromosome 3"/>
</dbReference>
<organism evidence="2 3">
    <name type="scientific">Helianthus annuus</name>
    <name type="common">Common sunflower</name>
    <dbReference type="NCBI Taxonomy" id="4232"/>
    <lineage>
        <taxon>Eukaryota</taxon>
        <taxon>Viridiplantae</taxon>
        <taxon>Streptophyta</taxon>
        <taxon>Embryophyta</taxon>
        <taxon>Tracheophyta</taxon>
        <taxon>Spermatophyta</taxon>
        <taxon>Magnoliopsida</taxon>
        <taxon>eudicotyledons</taxon>
        <taxon>Gunneridae</taxon>
        <taxon>Pentapetalae</taxon>
        <taxon>asterids</taxon>
        <taxon>campanulids</taxon>
        <taxon>Asterales</taxon>
        <taxon>Asteraceae</taxon>
        <taxon>Asteroideae</taxon>
        <taxon>Heliantheae alliance</taxon>
        <taxon>Heliantheae</taxon>
        <taxon>Helianthus</taxon>
    </lineage>
</organism>
<dbReference type="AlphaFoldDB" id="A0A251V429"/>
<evidence type="ECO:0000313" key="2">
    <source>
        <dbReference type="EMBL" id="OTG30367.1"/>
    </source>
</evidence>
<dbReference type="InParanoid" id="A0A251V429"/>
<proteinExistence type="predicted"/>
<protein>
    <submittedName>
        <fullName evidence="2">Uncharacterized protein</fullName>
    </submittedName>
</protein>
<evidence type="ECO:0000313" key="1">
    <source>
        <dbReference type="EMBL" id="KAF5812899.1"/>
    </source>
</evidence>
<gene>
    <name evidence="2" type="ORF">HannXRQ_Chr03g0063721</name>
    <name evidence="1" type="ORF">HanXRQr2_Chr03g0091831</name>
</gene>
<evidence type="ECO:0000313" key="3">
    <source>
        <dbReference type="Proteomes" id="UP000215914"/>
    </source>
</evidence>
<name>A0A251V429_HELAN</name>
<reference evidence="1 3" key="1">
    <citation type="journal article" date="2017" name="Nature">
        <title>The sunflower genome provides insights into oil metabolism, flowering and Asterid evolution.</title>
        <authorList>
            <person name="Badouin H."/>
            <person name="Gouzy J."/>
            <person name="Grassa C.J."/>
            <person name="Murat F."/>
            <person name="Staton S.E."/>
            <person name="Cottret L."/>
            <person name="Lelandais-Briere C."/>
            <person name="Owens G.L."/>
            <person name="Carrere S."/>
            <person name="Mayjonade B."/>
            <person name="Legrand L."/>
            <person name="Gill N."/>
            <person name="Kane N.C."/>
            <person name="Bowers J.E."/>
            <person name="Hubner S."/>
            <person name="Bellec A."/>
            <person name="Berard A."/>
            <person name="Berges H."/>
            <person name="Blanchet N."/>
            <person name="Boniface M.C."/>
            <person name="Brunel D."/>
            <person name="Catrice O."/>
            <person name="Chaidir N."/>
            <person name="Claudel C."/>
            <person name="Donnadieu C."/>
            <person name="Faraut T."/>
            <person name="Fievet G."/>
            <person name="Helmstetter N."/>
            <person name="King M."/>
            <person name="Knapp S.J."/>
            <person name="Lai Z."/>
            <person name="Le Paslier M.C."/>
            <person name="Lippi Y."/>
            <person name="Lorenzon L."/>
            <person name="Mandel J.R."/>
            <person name="Marage G."/>
            <person name="Marchand G."/>
            <person name="Marquand E."/>
            <person name="Bret-Mestries E."/>
            <person name="Morien E."/>
            <person name="Nambeesan S."/>
            <person name="Nguyen T."/>
            <person name="Pegot-Espagnet P."/>
            <person name="Pouilly N."/>
            <person name="Raftis F."/>
            <person name="Sallet E."/>
            <person name="Schiex T."/>
            <person name="Thomas J."/>
            <person name="Vandecasteele C."/>
            <person name="Vares D."/>
            <person name="Vear F."/>
            <person name="Vautrin S."/>
            <person name="Crespi M."/>
            <person name="Mangin B."/>
            <person name="Burke J.M."/>
            <person name="Salse J."/>
            <person name="Munos S."/>
            <person name="Vincourt P."/>
            <person name="Rieseberg L.H."/>
            <person name="Langlade N.B."/>
        </authorList>
    </citation>
    <scope>NUCLEOTIDE SEQUENCE [LARGE SCALE GENOMIC DNA]</scope>
    <source>
        <strain evidence="3">cv. SF193</strain>
        <tissue evidence="1">Leaves</tissue>
    </source>
</reference>
<keyword evidence="3" id="KW-1185">Reference proteome</keyword>
<dbReference type="EMBL" id="MNCJ02000318">
    <property type="protein sequence ID" value="KAF5812899.1"/>
    <property type="molecule type" value="Genomic_DNA"/>
</dbReference>
<accession>A0A251V429</accession>
<dbReference type="Gramene" id="mRNA:HanXRQr2_Chr03g0091831">
    <property type="protein sequence ID" value="CDS:HanXRQr2_Chr03g0091831.1"/>
    <property type="gene ID" value="HanXRQr2_Chr03g0091831"/>
</dbReference>
<dbReference type="EMBL" id="CM007892">
    <property type="protein sequence ID" value="OTG30367.1"/>
    <property type="molecule type" value="Genomic_DNA"/>
</dbReference>